<sequence>MSGKTAGAWQLKARGNREKFAEVERQWNTLTGDSFPMPAFSADSTARFDLKFRATRVGDVAFTSAETATPVRTAGTTALYEDHVRLWLVHRGVWALGGTRGDTELTVPAGRFALRHVGRLVHYATPPHSSAQVFVLPAAVFGSQLRDRTVTGDLGSAEIRLLVAHARAVHETVPELGAAGIDAVRSTLLELTRAVAARTVSTTDSTLAPVLARAARDLADRLLTEPGLSSARLARELGVSVRTLQRAFAAEGRSLTAHIRDRRLHEARAALTGGRRSVSEVAAHWQFTDGSHLTRLFKRRYGMTPSEYIRDNAARSEDSRNRSPSL</sequence>
<keyword evidence="3" id="KW-0804">Transcription</keyword>
<protein>
    <submittedName>
        <fullName evidence="5">Helix-turn-helix transcriptional regulator</fullName>
    </submittedName>
</protein>
<keyword evidence="2" id="KW-0238">DNA-binding</keyword>
<evidence type="ECO:0000256" key="2">
    <source>
        <dbReference type="ARBA" id="ARBA00023125"/>
    </source>
</evidence>
<dbReference type="Pfam" id="PF12833">
    <property type="entry name" value="HTH_18"/>
    <property type="match status" value="1"/>
</dbReference>
<proteinExistence type="predicted"/>
<dbReference type="SMART" id="SM00342">
    <property type="entry name" value="HTH_ARAC"/>
    <property type="match status" value="1"/>
</dbReference>
<gene>
    <name evidence="5" type="ORF">JKJ07_17100</name>
</gene>
<keyword evidence="6" id="KW-1185">Reference proteome</keyword>
<dbReference type="InterPro" id="IPR053142">
    <property type="entry name" value="PchR_regulatory_protein"/>
</dbReference>
<dbReference type="PANTHER" id="PTHR47893">
    <property type="entry name" value="REGULATORY PROTEIN PCHR"/>
    <property type="match status" value="1"/>
</dbReference>
<name>A0ABS1VMR1_9ACTN</name>
<dbReference type="InterPro" id="IPR009057">
    <property type="entry name" value="Homeodomain-like_sf"/>
</dbReference>
<dbReference type="PANTHER" id="PTHR47893:SF1">
    <property type="entry name" value="REGULATORY PROTEIN PCHR"/>
    <property type="match status" value="1"/>
</dbReference>
<dbReference type="PROSITE" id="PS00041">
    <property type="entry name" value="HTH_ARAC_FAMILY_1"/>
    <property type="match status" value="1"/>
</dbReference>
<dbReference type="Proteomes" id="UP000598996">
    <property type="component" value="Unassembled WGS sequence"/>
</dbReference>
<dbReference type="Gene3D" id="1.10.10.60">
    <property type="entry name" value="Homeodomain-like"/>
    <property type="match status" value="1"/>
</dbReference>
<feature type="domain" description="HTH araC/xylS-type" evidence="4">
    <location>
        <begin position="213"/>
        <end position="311"/>
    </location>
</feature>
<evidence type="ECO:0000313" key="6">
    <source>
        <dbReference type="Proteomes" id="UP000598996"/>
    </source>
</evidence>
<organism evidence="5 6">
    <name type="scientific">Paractinoplanes lichenicola</name>
    <dbReference type="NCBI Taxonomy" id="2802976"/>
    <lineage>
        <taxon>Bacteria</taxon>
        <taxon>Bacillati</taxon>
        <taxon>Actinomycetota</taxon>
        <taxon>Actinomycetes</taxon>
        <taxon>Micromonosporales</taxon>
        <taxon>Micromonosporaceae</taxon>
        <taxon>Paractinoplanes</taxon>
    </lineage>
</organism>
<comment type="caution">
    <text evidence="5">The sequence shown here is derived from an EMBL/GenBank/DDBJ whole genome shotgun (WGS) entry which is preliminary data.</text>
</comment>
<evidence type="ECO:0000313" key="5">
    <source>
        <dbReference type="EMBL" id="MBL7256016.1"/>
    </source>
</evidence>
<dbReference type="EMBL" id="JAENHO010000004">
    <property type="protein sequence ID" value="MBL7256016.1"/>
    <property type="molecule type" value="Genomic_DNA"/>
</dbReference>
<evidence type="ECO:0000259" key="4">
    <source>
        <dbReference type="PROSITE" id="PS01124"/>
    </source>
</evidence>
<dbReference type="InterPro" id="IPR018060">
    <property type="entry name" value="HTH_AraC"/>
</dbReference>
<evidence type="ECO:0000256" key="1">
    <source>
        <dbReference type="ARBA" id="ARBA00023015"/>
    </source>
</evidence>
<reference evidence="5 6" key="1">
    <citation type="submission" date="2021-01" db="EMBL/GenBank/DDBJ databases">
        <title>Actinoplanes sp. nov. LDG1-01 isolated from lichen.</title>
        <authorList>
            <person name="Saeng-In P."/>
            <person name="Phongsopitanun W."/>
            <person name="Kanchanasin P."/>
            <person name="Yuki M."/>
            <person name="Kudo T."/>
            <person name="Ohkuma M."/>
            <person name="Tanasupawat S."/>
        </authorList>
    </citation>
    <scope>NUCLEOTIDE SEQUENCE [LARGE SCALE GENOMIC DNA]</scope>
    <source>
        <strain evidence="5 6">LDG1-01</strain>
    </source>
</reference>
<dbReference type="RefSeq" id="WP_202992534.1">
    <property type="nucleotide sequence ID" value="NZ_JAENHO010000004.1"/>
</dbReference>
<dbReference type="SUPFAM" id="SSF46689">
    <property type="entry name" value="Homeodomain-like"/>
    <property type="match status" value="1"/>
</dbReference>
<accession>A0ABS1VMR1</accession>
<dbReference type="InterPro" id="IPR018062">
    <property type="entry name" value="HTH_AraC-typ_CS"/>
</dbReference>
<dbReference type="PROSITE" id="PS01124">
    <property type="entry name" value="HTH_ARAC_FAMILY_2"/>
    <property type="match status" value="1"/>
</dbReference>
<evidence type="ECO:0000256" key="3">
    <source>
        <dbReference type="ARBA" id="ARBA00023163"/>
    </source>
</evidence>
<keyword evidence="1" id="KW-0805">Transcription regulation</keyword>